<proteinExistence type="predicted"/>
<feature type="domain" description="N-acetyltransferase" evidence="1">
    <location>
        <begin position="43"/>
        <end position="205"/>
    </location>
</feature>
<dbReference type="Gene3D" id="3.40.630.30">
    <property type="match status" value="1"/>
</dbReference>
<gene>
    <name evidence="2" type="ORF">AVDCRST_MAG28-3414</name>
</gene>
<accession>A0A6J4R6T3</accession>
<evidence type="ECO:0000259" key="1">
    <source>
        <dbReference type="PROSITE" id="PS51186"/>
    </source>
</evidence>
<dbReference type="PROSITE" id="PS51186">
    <property type="entry name" value="GNAT"/>
    <property type="match status" value="1"/>
</dbReference>
<sequence>MSPTHETTRLEAAQIDRASATLARAFQEDPMMRYVLPNYARRARLLPWNFSVLLRYCLPYGEVLTTPDLSGVACWLPPGSGTKDAWGMLRSGMVLAPLKLGPAAFVRFMGLTAYMDAARERIVPTPHWYLFGIGVGPSRQGEGIGGALLKPALARADARGLPCYLETQTERNVEFYEKRGFKVSEASTIRGLRLWTMLRAPHNPTTALETQPEAARKENA</sequence>
<organism evidence="2">
    <name type="scientific">uncultured Rubrobacteraceae bacterium</name>
    <dbReference type="NCBI Taxonomy" id="349277"/>
    <lineage>
        <taxon>Bacteria</taxon>
        <taxon>Bacillati</taxon>
        <taxon>Actinomycetota</taxon>
        <taxon>Rubrobacteria</taxon>
        <taxon>Rubrobacterales</taxon>
        <taxon>Rubrobacteraceae</taxon>
        <taxon>environmental samples</taxon>
    </lineage>
</organism>
<evidence type="ECO:0000313" key="2">
    <source>
        <dbReference type="EMBL" id="CAA9461861.1"/>
    </source>
</evidence>
<dbReference type="SUPFAM" id="SSF55729">
    <property type="entry name" value="Acyl-CoA N-acyltransferases (Nat)"/>
    <property type="match status" value="2"/>
</dbReference>
<dbReference type="PANTHER" id="PTHR42791">
    <property type="entry name" value="GNAT FAMILY ACETYLTRANSFERASE"/>
    <property type="match status" value="1"/>
</dbReference>
<keyword evidence="2" id="KW-0012">Acyltransferase</keyword>
<dbReference type="EC" id="2.3.1.-" evidence="2"/>
<dbReference type="AlphaFoldDB" id="A0A6J4R6T3"/>
<dbReference type="InterPro" id="IPR016181">
    <property type="entry name" value="Acyl_CoA_acyltransferase"/>
</dbReference>
<dbReference type="PANTHER" id="PTHR42791:SF1">
    <property type="entry name" value="N-ACETYLTRANSFERASE DOMAIN-CONTAINING PROTEIN"/>
    <property type="match status" value="1"/>
</dbReference>
<dbReference type="GO" id="GO:0016747">
    <property type="term" value="F:acyltransferase activity, transferring groups other than amino-acyl groups"/>
    <property type="evidence" value="ECO:0007669"/>
    <property type="project" value="InterPro"/>
</dbReference>
<dbReference type="EMBL" id="CADCVE010000089">
    <property type="protein sequence ID" value="CAA9461861.1"/>
    <property type="molecule type" value="Genomic_DNA"/>
</dbReference>
<reference evidence="2" key="1">
    <citation type="submission" date="2020-02" db="EMBL/GenBank/DDBJ databases">
        <authorList>
            <person name="Meier V. D."/>
        </authorList>
    </citation>
    <scope>NUCLEOTIDE SEQUENCE</scope>
    <source>
        <strain evidence="2">AVDCRST_MAG28</strain>
    </source>
</reference>
<dbReference type="Pfam" id="PF00583">
    <property type="entry name" value="Acetyltransf_1"/>
    <property type="match status" value="1"/>
</dbReference>
<name>A0A6J4R6T3_9ACTN</name>
<keyword evidence="2" id="KW-0808">Transferase</keyword>
<protein>
    <submittedName>
        <fullName evidence="2">Ribosomal-protein-S18p-alanine acetyltransferase</fullName>
        <ecNumber evidence="2">2.3.1.-</ecNumber>
    </submittedName>
</protein>
<dbReference type="InterPro" id="IPR052523">
    <property type="entry name" value="Trichothecene_AcTrans"/>
</dbReference>
<dbReference type="CDD" id="cd04301">
    <property type="entry name" value="NAT_SF"/>
    <property type="match status" value="1"/>
</dbReference>
<dbReference type="InterPro" id="IPR000182">
    <property type="entry name" value="GNAT_dom"/>
</dbReference>